<protein>
    <recommendedName>
        <fullName evidence="4">MFS transporter</fullName>
    </recommendedName>
</protein>
<accession>A0ABT8A0E5</accession>
<organism evidence="2 3">
    <name type="scientific">Paeniroseomonas aquatica</name>
    <dbReference type="NCBI Taxonomy" id="373043"/>
    <lineage>
        <taxon>Bacteria</taxon>
        <taxon>Pseudomonadati</taxon>
        <taxon>Pseudomonadota</taxon>
        <taxon>Alphaproteobacteria</taxon>
        <taxon>Acetobacterales</taxon>
        <taxon>Acetobacteraceae</taxon>
        <taxon>Paeniroseomonas</taxon>
    </lineage>
</organism>
<proteinExistence type="predicted"/>
<sequence>MTPVILVFAAHAAVGFVLASGLVAAVLLADPGGLGTLLRLPSSGPLPLVLLWGFSGLTFGAVQFGAALWLAAED</sequence>
<name>A0ABT8A0E5_9PROT</name>
<dbReference type="EMBL" id="JAUFPN010000020">
    <property type="protein sequence ID" value="MDN3563207.1"/>
    <property type="molecule type" value="Genomic_DNA"/>
</dbReference>
<evidence type="ECO:0000256" key="1">
    <source>
        <dbReference type="SAM" id="Phobius"/>
    </source>
</evidence>
<evidence type="ECO:0000313" key="3">
    <source>
        <dbReference type="Proteomes" id="UP001529369"/>
    </source>
</evidence>
<dbReference type="RefSeq" id="WP_290314944.1">
    <property type="nucleotide sequence ID" value="NZ_JAUFPN010000020.1"/>
</dbReference>
<keyword evidence="3" id="KW-1185">Reference proteome</keyword>
<evidence type="ECO:0000313" key="2">
    <source>
        <dbReference type="EMBL" id="MDN3563207.1"/>
    </source>
</evidence>
<evidence type="ECO:0008006" key="4">
    <source>
        <dbReference type="Google" id="ProtNLM"/>
    </source>
</evidence>
<reference evidence="3" key="1">
    <citation type="journal article" date="2019" name="Int. J. Syst. Evol. Microbiol.">
        <title>The Global Catalogue of Microorganisms (GCM) 10K type strain sequencing project: providing services to taxonomists for standard genome sequencing and annotation.</title>
        <authorList>
            <consortium name="The Broad Institute Genomics Platform"/>
            <consortium name="The Broad Institute Genome Sequencing Center for Infectious Disease"/>
            <person name="Wu L."/>
            <person name="Ma J."/>
        </authorList>
    </citation>
    <scope>NUCLEOTIDE SEQUENCE [LARGE SCALE GENOMIC DNA]</scope>
    <source>
        <strain evidence="3">CECT 7131</strain>
    </source>
</reference>
<feature type="transmembrane region" description="Helical" evidence="1">
    <location>
        <begin position="49"/>
        <end position="72"/>
    </location>
</feature>
<keyword evidence="1" id="KW-0812">Transmembrane</keyword>
<dbReference type="Proteomes" id="UP001529369">
    <property type="component" value="Unassembled WGS sequence"/>
</dbReference>
<comment type="caution">
    <text evidence="2">The sequence shown here is derived from an EMBL/GenBank/DDBJ whole genome shotgun (WGS) entry which is preliminary data.</text>
</comment>
<gene>
    <name evidence="2" type="ORF">QWZ14_02295</name>
</gene>
<keyword evidence="1" id="KW-0472">Membrane</keyword>
<keyword evidence="1" id="KW-1133">Transmembrane helix</keyword>